<keyword evidence="1" id="KW-0472">Membrane</keyword>
<protein>
    <submittedName>
        <fullName evidence="2">Uncharacterized protein</fullName>
    </submittedName>
</protein>
<evidence type="ECO:0000256" key="1">
    <source>
        <dbReference type="SAM" id="Phobius"/>
    </source>
</evidence>
<evidence type="ECO:0000313" key="2">
    <source>
        <dbReference type="EMBL" id="KMZ77764.1"/>
    </source>
</evidence>
<dbReference type="EMBL" id="KQ234376">
    <property type="protein sequence ID" value="KMZ77764.1"/>
    <property type="molecule type" value="Genomic_DNA"/>
</dbReference>
<dbReference type="OrthoDB" id="382024at2759"/>
<evidence type="ECO:0000313" key="3">
    <source>
        <dbReference type="Proteomes" id="UP000053562"/>
    </source>
</evidence>
<organism evidence="2 3">
    <name type="scientific">Plasmodium vivax India VII</name>
    <dbReference type="NCBI Taxonomy" id="1077284"/>
    <lineage>
        <taxon>Eukaryota</taxon>
        <taxon>Sar</taxon>
        <taxon>Alveolata</taxon>
        <taxon>Apicomplexa</taxon>
        <taxon>Aconoidasida</taxon>
        <taxon>Haemosporida</taxon>
        <taxon>Plasmodiidae</taxon>
        <taxon>Plasmodium</taxon>
        <taxon>Plasmodium (Plasmodium)</taxon>
    </lineage>
</organism>
<reference evidence="2 3" key="1">
    <citation type="submission" date="2011-08" db="EMBL/GenBank/DDBJ databases">
        <title>The Genome Sequence of Plasmodium vivax India VII.</title>
        <authorList>
            <consortium name="The Broad Institute Genome Sequencing Platform"/>
            <consortium name="The Broad Institute Genome Sequencing Center for Infectious Disease"/>
            <person name="Neafsey D."/>
            <person name="Carlton J."/>
            <person name="Barnwell J."/>
            <person name="Collins W."/>
            <person name="Escalante A."/>
            <person name="Mullikin J."/>
            <person name="Saul A."/>
            <person name="Guigo R."/>
            <person name="Camara F."/>
            <person name="Young S.K."/>
            <person name="Zeng Q."/>
            <person name="Gargeya S."/>
            <person name="Fitzgerald M."/>
            <person name="Haas B."/>
            <person name="Abouelleil A."/>
            <person name="Alvarado L."/>
            <person name="Arachchi H.M."/>
            <person name="Berlin A."/>
            <person name="Brown A."/>
            <person name="Chapman S.B."/>
            <person name="Chen Z."/>
            <person name="Dunbar C."/>
            <person name="Freedman E."/>
            <person name="Gearin G."/>
            <person name="Gellesch M."/>
            <person name="Goldberg J."/>
            <person name="Griggs A."/>
            <person name="Gujja S."/>
            <person name="Heiman D."/>
            <person name="Howarth C."/>
            <person name="Larson L."/>
            <person name="Lui A."/>
            <person name="MacDonald P.J.P."/>
            <person name="Montmayeur A."/>
            <person name="Murphy C."/>
            <person name="Neiman D."/>
            <person name="Pearson M."/>
            <person name="Priest M."/>
            <person name="Roberts A."/>
            <person name="Saif S."/>
            <person name="Shea T."/>
            <person name="Shenoy N."/>
            <person name="Sisk P."/>
            <person name="Stolte C."/>
            <person name="Sykes S."/>
            <person name="Wortman J."/>
            <person name="Nusbaum C."/>
            <person name="Birren B."/>
        </authorList>
    </citation>
    <scope>NUCLEOTIDE SEQUENCE [LARGE SCALE GENOMIC DNA]</scope>
    <source>
        <strain evidence="2 3">India VII</strain>
    </source>
</reference>
<dbReference type="Proteomes" id="UP000053562">
    <property type="component" value="Unassembled WGS sequence"/>
</dbReference>
<dbReference type="AlphaFoldDB" id="A0A0J9S4N9"/>
<keyword evidence="1" id="KW-1133">Transmembrane helix</keyword>
<feature type="transmembrane region" description="Helical" evidence="1">
    <location>
        <begin position="34"/>
        <end position="52"/>
    </location>
</feature>
<name>A0A0J9S4N9_PLAVI</name>
<sequence length="324" mass="38636">MEDNHEQLEKSLSTAREHKGIGRKHPLHIKINTFILFIKISIYALFICSLYYSNHGTFPKPWNTQHNQANKPSVKSRALVEQGQVYINKYPKINEYSKFYHENDDYQTFNRETYFRRYLAAFKSRGDKWTSQPLHNLISKFESAKKNFLDENRRSFERGIEGHGTGVKTPNVVTKKPATVKKDPSAAIEEPRRVIKEPVRAIENYEATTEDPDEETIYSDAEIDEQEKLDEEEQRLKNYLDSYLEDEVHLKNIHKFIRETEDCARKYKKKKYDFFKHVIALKKRLKKIINSIKHRLVKLMTYRKYRRFKLLISTFILFLSMLFP</sequence>
<gene>
    <name evidence="2" type="ORF">PVIIG_00452</name>
</gene>
<feature type="transmembrane region" description="Helical" evidence="1">
    <location>
        <begin position="308"/>
        <end position="323"/>
    </location>
</feature>
<proteinExistence type="predicted"/>
<keyword evidence="1" id="KW-0812">Transmembrane</keyword>
<accession>A0A0J9S4N9</accession>